<keyword evidence="1" id="KW-1133">Transmembrane helix</keyword>
<protein>
    <submittedName>
        <fullName evidence="2">Conjugative transposon protein TraK</fullName>
    </submittedName>
</protein>
<sequence length="202" mass="23433">MFKQFKNIDTAFRHIKTFSIVFLGATTLLCGFVIYKSHETVERILSSIWVIVDNRPIQAKIAARKDNLEVEARRHVTEFHRLFFTLDPDEKAITSTITKALYLADENAKRQYDNLRESGYYSGLISGNISQRITIDSIRLDMRSEPYAFRCYATQQLIRSSGTLIRILTTTGTLHNVARTDNNPHGFIIRRWETLENRDKTQ</sequence>
<dbReference type="NCBIfam" id="TIGR03781">
    <property type="entry name" value="Bac_Flav_CT_K"/>
    <property type="match status" value="1"/>
</dbReference>
<evidence type="ECO:0000313" key="3">
    <source>
        <dbReference type="Proteomes" id="UP000597338"/>
    </source>
</evidence>
<dbReference type="Proteomes" id="UP000597338">
    <property type="component" value="Unassembled WGS sequence"/>
</dbReference>
<name>A0ABQ1MLL0_9SPHI</name>
<evidence type="ECO:0000313" key="2">
    <source>
        <dbReference type="EMBL" id="GGC42647.1"/>
    </source>
</evidence>
<dbReference type="RefSeq" id="WP_188753106.1">
    <property type="nucleotide sequence ID" value="NZ_BMIK01000018.1"/>
</dbReference>
<evidence type="ECO:0000256" key="1">
    <source>
        <dbReference type="SAM" id="Phobius"/>
    </source>
</evidence>
<organism evidence="2 3">
    <name type="scientific">Parapedobacter defluvii</name>
    <dbReference type="NCBI Taxonomy" id="2045106"/>
    <lineage>
        <taxon>Bacteria</taxon>
        <taxon>Pseudomonadati</taxon>
        <taxon>Bacteroidota</taxon>
        <taxon>Sphingobacteriia</taxon>
        <taxon>Sphingobacteriales</taxon>
        <taxon>Sphingobacteriaceae</taxon>
        <taxon>Parapedobacter</taxon>
    </lineage>
</organism>
<dbReference type="InterPro" id="IPR022276">
    <property type="entry name" value="Conjug_transposon_TraK"/>
</dbReference>
<keyword evidence="3" id="KW-1185">Reference proteome</keyword>
<comment type="caution">
    <text evidence="2">The sequence shown here is derived from an EMBL/GenBank/DDBJ whole genome shotgun (WGS) entry which is preliminary data.</text>
</comment>
<reference evidence="3" key="1">
    <citation type="journal article" date="2019" name="Int. J. Syst. Evol. Microbiol.">
        <title>The Global Catalogue of Microorganisms (GCM) 10K type strain sequencing project: providing services to taxonomists for standard genome sequencing and annotation.</title>
        <authorList>
            <consortium name="The Broad Institute Genomics Platform"/>
            <consortium name="The Broad Institute Genome Sequencing Center for Infectious Disease"/>
            <person name="Wu L."/>
            <person name="Ma J."/>
        </authorList>
    </citation>
    <scope>NUCLEOTIDE SEQUENCE [LARGE SCALE GENOMIC DNA]</scope>
    <source>
        <strain evidence="3">CGMCC 1.15342</strain>
    </source>
</reference>
<dbReference type="EMBL" id="BMIK01000018">
    <property type="protein sequence ID" value="GGC42647.1"/>
    <property type="molecule type" value="Genomic_DNA"/>
</dbReference>
<accession>A0ABQ1MLL0</accession>
<keyword evidence="1" id="KW-0812">Transmembrane</keyword>
<proteinExistence type="predicted"/>
<keyword evidence="1" id="KW-0472">Membrane</keyword>
<feature type="transmembrane region" description="Helical" evidence="1">
    <location>
        <begin position="15"/>
        <end position="35"/>
    </location>
</feature>
<gene>
    <name evidence="2" type="ORF">GCM10011386_38610</name>
</gene>